<evidence type="ECO:0000313" key="3">
    <source>
        <dbReference type="Proteomes" id="UP001289066"/>
    </source>
</evidence>
<dbReference type="EMBL" id="WNVG01000025">
    <property type="protein sequence ID" value="MDZ5032851.1"/>
    <property type="molecule type" value="Genomic_DNA"/>
</dbReference>
<feature type="transmembrane region" description="Helical" evidence="1">
    <location>
        <begin position="182"/>
        <end position="204"/>
    </location>
</feature>
<dbReference type="InterPro" id="IPR049458">
    <property type="entry name" value="EpsG-like"/>
</dbReference>
<feature type="transmembrane region" description="Helical" evidence="1">
    <location>
        <begin position="136"/>
        <end position="162"/>
    </location>
</feature>
<evidence type="ECO:0000256" key="1">
    <source>
        <dbReference type="SAM" id="Phobius"/>
    </source>
</evidence>
<feature type="transmembrane region" description="Helical" evidence="1">
    <location>
        <begin position="317"/>
        <end position="337"/>
    </location>
</feature>
<proteinExistence type="predicted"/>
<feature type="transmembrane region" description="Helical" evidence="1">
    <location>
        <begin position="6"/>
        <end position="25"/>
    </location>
</feature>
<feature type="transmembrane region" description="Helical" evidence="1">
    <location>
        <begin position="293"/>
        <end position="311"/>
    </location>
</feature>
<sequence>MFLFERIIGVGIYFFITIIFSVLISKSSIKKIGIILFFLNIIIGILAFFYLPSESADLYRLTIFKNQYSIMTFEQIKLIMEKSSTPIAILYLYLIGKLKYDGFLPMITSLIFFGNSFAILTKFSKRYSIKPKNISIGLLFFLSSGVFIEVISGIRSMLAFSILAMCIYNEFIDEKPIIYDSIWYLIASLMHPVALVLTIIRFIFIFFEGSKSVSKIIFNFTIFIISFILVIIYGDKYINSTIDIIKHYIGSSVYRYVWEYIIGFFMLIVIINMLIYYSNNIKKYYKDNKLNKLYKFSCLITTIIIIMSFEYSTFHRFILLLSILVLPILLIDLEFCANFNNKKYNFRNFVIFMSITILFFACFRGNLSGLKFFILN</sequence>
<feature type="transmembrane region" description="Helical" evidence="1">
    <location>
        <begin position="103"/>
        <end position="124"/>
    </location>
</feature>
<comment type="caution">
    <text evidence="2">The sequence shown here is derived from an EMBL/GenBank/DDBJ whole genome shotgun (WGS) entry which is preliminary data.</text>
</comment>
<gene>
    <name evidence="2" type="ORF">GNF81_08620</name>
</gene>
<name>A0AAW9IZ91_CLOPF</name>
<reference evidence="2" key="1">
    <citation type="submission" date="2019-11" db="EMBL/GenBank/DDBJ databases">
        <title>Characterization of Clostridium perfringens isolates from swine manure treated agricultural soils.</title>
        <authorList>
            <person name="Wushke S.T."/>
        </authorList>
    </citation>
    <scope>NUCLEOTIDE SEQUENCE</scope>
    <source>
        <strain evidence="2">X15</strain>
    </source>
</reference>
<feature type="transmembrane region" description="Helical" evidence="1">
    <location>
        <begin position="253"/>
        <end position="277"/>
    </location>
</feature>
<dbReference type="Proteomes" id="UP001289066">
    <property type="component" value="Unassembled WGS sequence"/>
</dbReference>
<feature type="transmembrane region" description="Helical" evidence="1">
    <location>
        <begin position="349"/>
        <end position="367"/>
    </location>
</feature>
<dbReference type="RefSeq" id="WP_430838783.1">
    <property type="nucleotide sequence ID" value="NZ_JBNOOP010000003.1"/>
</dbReference>
<accession>A0AAW9IZ91</accession>
<keyword evidence="1" id="KW-0812">Transmembrane</keyword>
<feature type="transmembrane region" description="Helical" evidence="1">
    <location>
        <begin position="32"/>
        <end position="51"/>
    </location>
</feature>
<dbReference type="Pfam" id="PF14897">
    <property type="entry name" value="EpsG"/>
    <property type="match status" value="1"/>
</dbReference>
<feature type="transmembrane region" description="Helical" evidence="1">
    <location>
        <begin position="216"/>
        <end position="233"/>
    </location>
</feature>
<protein>
    <recommendedName>
        <fullName evidence="4">EpsG family protein</fullName>
    </recommendedName>
</protein>
<keyword evidence="1" id="KW-1133">Transmembrane helix</keyword>
<organism evidence="2 3">
    <name type="scientific">Clostridium perfringens</name>
    <dbReference type="NCBI Taxonomy" id="1502"/>
    <lineage>
        <taxon>Bacteria</taxon>
        <taxon>Bacillati</taxon>
        <taxon>Bacillota</taxon>
        <taxon>Clostridia</taxon>
        <taxon>Eubacteriales</taxon>
        <taxon>Clostridiaceae</taxon>
        <taxon>Clostridium</taxon>
    </lineage>
</organism>
<dbReference type="AlphaFoldDB" id="A0AAW9IZ91"/>
<keyword evidence="1" id="KW-0472">Membrane</keyword>
<evidence type="ECO:0008006" key="4">
    <source>
        <dbReference type="Google" id="ProtNLM"/>
    </source>
</evidence>
<evidence type="ECO:0000313" key="2">
    <source>
        <dbReference type="EMBL" id="MDZ5032851.1"/>
    </source>
</evidence>